<dbReference type="PANTHER" id="PTHR21879:SF13">
    <property type="entry name" value="OSIRIS 18"/>
    <property type="match status" value="1"/>
</dbReference>
<dbReference type="GeneID" id="117653240"/>
<sequence length="273" mass="30242">MAVLVAAATAQESSAETALDVAQEVYDDCLQRGSLTCVRPRVLAFLAAAKQRDDKAIRITRDLAIVPSGDSNALDAEDLQDAVQDDAVVGDRHDSLRQLLLQRVDAVQRFLVQHDVRMAVPRELADVVPAAVRAALPAELRLPLDPDREDGARHRKRRGFLKKVVLPFILGLKFKTTVLIPLALSLIALKTWKALTLGLLSLVLSGAMVIFRFTKPKVVNYDVYHYPQHGHHDHHVDHHVDHHAGYEHAHYDHYAAARSARSAADLAYSAHQP</sequence>
<protein>
    <submittedName>
        <fullName evidence="3">Uncharacterized protein LOC117653240</fullName>
    </submittedName>
</protein>
<feature type="transmembrane region" description="Helical" evidence="1">
    <location>
        <begin position="194"/>
        <end position="211"/>
    </location>
</feature>
<keyword evidence="1" id="KW-0472">Membrane</keyword>
<name>A0A6P9AB16_THRPL</name>
<dbReference type="GO" id="GO:0016020">
    <property type="term" value="C:membrane"/>
    <property type="evidence" value="ECO:0007669"/>
    <property type="project" value="TreeGrafter"/>
</dbReference>
<dbReference type="FunCoup" id="A0A6P9AB16">
    <property type="interactions" value="49"/>
</dbReference>
<evidence type="ECO:0000313" key="2">
    <source>
        <dbReference type="Proteomes" id="UP000515158"/>
    </source>
</evidence>
<dbReference type="InterPro" id="IPR012464">
    <property type="entry name" value="DUF1676"/>
</dbReference>
<dbReference type="AlphaFoldDB" id="A0A6P9AB16"/>
<dbReference type="InParanoid" id="A0A6P9AB16"/>
<feature type="non-terminal residue" evidence="3">
    <location>
        <position position="1"/>
    </location>
</feature>
<keyword evidence="2" id="KW-1185">Reference proteome</keyword>
<keyword evidence="1" id="KW-1133">Transmembrane helix</keyword>
<dbReference type="RefSeq" id="XP_034254660.1">
    <property type="nucleotide sequence ID" value="XM_034398769.1"/>
</dbReference>
<dbReference type="Proteomes" id="UP000515158">
    <property type="component" value="Unplaced"/>
</dbReference>
<reference evidence="3" key="1">
    <citation type="submission" date="2025-08" db="UniProtKB">
        <authorList>
            <consortium name="RefSeq"/>
        </authorList>
    </citation>
    <scope>IDENTIFICATION</scope>
    <source>
        <tissue evidence="3">Total insect</tissue>
    </source>
</reference>
<proteinExistence type="predicted"/>
<dbReference type="KEGG" id="tpal:117653240"/>
<accession>A0A6P9AB16</accession>
<gene>
    <name evidence="3" type="primary">LOC117653240</name>
</gene>
<feature type="transmembrane region" description="Helical" evidence="1">
    <location>
        <begin position="164"/>
        <end position="188"/>
    </location>
</feature>
<dbReference type="PANTHER" id="PTHR21879">
    <property type="entry name" value="FI03362P-RELATED-RELATED"/>
    <property type="match status" value="1"/>
</dbReference>
<dbReference type="OrthoDB" id="8119930at2759"/>
<dbReference type="CTD" id="40775"/>
<organism evidence="3">
    <name type="scientific">Thrips palmi</name>
    <name type="common">Melon thrips</name>
    <dbReference type="NCBI Taxonomy" id="161013"/>
    <lineage>
        <taxon>Eukaryota</taxon>
        <taxon>Metazoa</taxon>
        <taxon>Ecdysozoa</taxon>
        <taxon>Arthropoda</taxon>
        <taxon>Hexapoda</taxon>
        <taxon>Insecta</taxon>
        <taxon>Pterygota</taxon>
        <taxon>Neoptera</taxon>
        <taxon>Paraneoptera</taxon>
        <taxon>Thysanoptera</taxon>
        <taxon>Terebrantia</taxon>
        <taxon>Thripoidea</taxon>
        <taxon>Thripidae</taxon>
        <taxon>Thrips</taxon>
    </lineage>
</organism>
<dbReference type="Pfam" id="PF07898">
    <property type="entry name" value="DUF1676"/>
    <property type="match status" value="1"/>
</dbReference>
<keyword evidence="1" id="KW-0812">Transmembrane</keyword>
<evidence type="ECO:0000256" key="1">
    <source>
        <dbReference type="SAM" id="Phobius"/>
    </source>
</evidence>
<evidence type="ECO:0000313" key="3">
    <source>
        <dbReference type="RefSeq" id="XP_034254660.1"/>
    </source>
</evidence>